<protein>
    <submittedName>
        <fullName evidence="4">Electron transfer flavoprotein alpha subunit</fullName>
    </submittedName>
</protein>
<dbReference type="PIRSF" id="PIRSF000089">
    <property type="entry name" value="Electra_flavoP_a"/>
    <property type="match status" value="1"/>
</dbReference>
<keyword evidence="2" id="KW-0285">Flavoprotein</keyword>
<dbReference type="GO" id="GO:0050660">
    <property type="term" value="F:flavin adenine dinucleotide binding"/>
    <property type="evidence" value="ECO:0007669"/>
    <property type="project" value="InterPro"/>
</dbReference>
<dbReference type="Gene3D" id="3.40.50.1220">
    <property type="entry name" value="TPP-binding domain"/>
    <property type="match status" value="1"/>
</dbReference>
<dbReference type="InterPro" id="IPR014729">
    <property type="entry name" value="Rossmann-like_a/b/a_fold"/>
</dbReference>
<comment type="similarity">
    <text evidence="1">Belongs to the ETF alpha-subunit/FixB family.</text>
</comment>
<dbReference type="InterPro" id="IPR033947">
    <property type="entry name" value="ETF_alpha_N"/>
</dbReference>
<keyword evidence="2" id="KW-0274">FAD</keyword>
<feature type="binding site" evidence="2">
    <location>
        <position position="291"/>
    </location>
    <ligand>
        <name>FAD</name>
        <dbReference type="ChEBI" id="CHEBI:57692"/>
    </ligand>
</feature>
<dbReference type="eggNOG" id="COG2025">
    <property type="taxonomic scope" value="Bacteria"/>
</dbReference>
<keyword evidence="5" id="KW-1185">Reference proteome</keyword>
<dbReference type="SUPFAM" id="SSF52467">
    <property type="entry name" value="DHS-like NAD/FAD-binding domain"/>
    <property type="match status" value="1"/>
</dbReference>
<dbReference type="EMBL" id="CP002304">
    <property type="protein sequence ID" value="ADQ14941.1"/>
    <property type="molecule type" value="Genomic_DNA"/>
</dbReference>
<evidence type="ECO:0000256" key="2">
    <source>
        <dbReference type="PIRSR" id="PIRSR000089-1"/>
    </source>
</evidence>
<proteinExistence type="inferred from homology"/>
<reference evidence="4 5" key="2">
    <citation type="journal article" date="2011" name="J. Bacteriol.">
        <title>Complete Genome Sequence of the Haloalkaliphilic, Hydrogen Producing Halanaerobium hydrogenoformans.</title>
        <authorList>
            <person name="Brown S.D."/>
            <person name="Begemann M.B."/>
            <person name="Mormile M.R."/>
            <person name="Wall J.D."/>
            <person name="Han C.S."/>
            <person name="Goodwin L.A."/>
            <person name="Pitluck S."/>
            <person name="Land M.L."/>
            <person name="Hauser L.J."/>
            <person name="Elias D.A."/>
        </authorList>
    </citation>
    <scope>NUCLEOTIDE SEQUENCE [LARGE SCALE GENOMIC DNA]</scope>
    <source>
        <strain evidence="5">sapolanicus</strain>
    </source>
</reference>
<organism evidence="4 5">
    <name type="scientific">Halanaerobium hydrogeniformans</name>
    <name type="common">Halanaerobium sp. (strain sapolanicus)</name>
    <dbReference type="NCBI Taxonomy" id="656519"/>
    <lineage>
        <taxon>Bacteria</taxon>
        <taxon>Bacillati</taxon>
        <taxon>Bacillota</taxon>
        <taxon>Clostridia</taxon>
        <taxon>Halanaerobiales</taxon>
        <taxon>Halanaerobiaceae</taxon>
        <taxon>Halanaerobium</taxon>
    </lineage>
</organism>
<feature type="domain" description="Electron transfer flavoprotein alpha/beta-subunit N-terminal" evidence="3">
    <location>
        <begin position="7"/>
        <end position="205"/>
    </location>
</feature>
<dbReference type="SMART" id="SM00893">
    <property type="entry name" value="ETF"/>
    <property type="match status" value="1"/>
</dbReference>
<dbReference type="CDD" id="cd01715">
    <property type="entry name" value="ETF_alpha"/>
    <property type="match status" value="1"/>
</dbReference>
<dbReference type="PANTHER" id="PTHR43153:SF1">
    <property type="entry name" value="ELECTRON TRANSFER FLAVOPROTEIN SUBUNIT ALPHA, MITOCHONDRIAL"/>
    <property type="match status" value="1"/>
</dbReference>
<dbReference type="Proteomes" id="UP000007434">
    <property type="component" value="Chromosome"/>
</dbReference>
<dbReference type="RefSeq" id="WP_013406018.1">
    <property type="nucleotide sequence ID" value="NC_014654.1"/>
</dbReference>
<dbReference type="GO" id="GO:0009055">
    <property type="term" value="F:electron transfer activity"/>
    <property type="evidence" value="ECO:0007669"/>
    <property type="project" value="InterPro"/>
</dbReference>
<evidence type="ECO:0000313" key="4">
    <source>
        <dbReference type="EMBL" id="ADQ14941.1"/>
    </source>
</evidence>
<dbReference type="Gene3D" id="3.40.50.620">
    <property type="entry name" value="HUPs"/>
    <property type="match status" value="1"/>
</dbReference>
<dbReference type="HOGENOM" id="CLU_034178_1_1_9"/>
<comment type="cofactor">
    <cofactor evidence="2">
        <name>FAD</name>
        <dbReference type="ChEBI" id="CHEBI:57692"/>
    </cofactor>
    <text evidence="2">Binds 1 FAD per dimer.</text>
</comment>
<evidence type="ECO:0000256" key="1">
    <source>
        <dbReference type="ARBA" id="ARBA00005817"/>
    </source>
</evidence>
<evidence type="ECO:0000313" key="5">
    <source>
        <dbReference type="Proteomes" id="UP000007434"/>
    </source>
</evidence>
<feature type="binding site" evidence="2">
    <location>
        <begin position="239"/>
        <end position="240"/>
    </location>
    <ligand>
        <name>FAD</name>
        <dbReference type="ChEBI" id="CHEBI:57692"/>
    </ligand>
</feature>
<gene>
    <name evidence="4" type="ordered locus">Halsa_1516</name>
</gene>
<dbReference type="KEGG" id="has:Halsa_1516"/>
<dbReference type="PANTHER" id="PTHR43153">
    <property type="entry name" value="ELECTRON TRANSFER FLAVOPROTEIN ALPHA"/>
    <property type="match status" value="1"/>
</dbReference>
<feature type="binding site" evidence="2">
    <location>
        <begin position="253"/>
        <end position="257"/>
    </location>
    <ligand>
        <name>FAD</name>
        <dbReference type="ChEBI" id="CHEBI:57692"/>
    </ligand>
</feature>
<reference evidence="4 5" key="1">
    <citation type="submission" date="2010-11" db="EMBL/GenBank/DDBJ databases">
        <title>Complete sequence of Halanaerobium sp. sapolanicus.</title>
        <authorList>
            <consortium name="US DOE Joint Genome Institute"/>
            <person name="Lucas S."/>
            <person name="Copeland A."/>
            <person name="Lapidus A."/>
            <person name="Cheng J.-F."/>
            <person name="Bruce D."/>
            <person name="Goodwin L."/>
            <person name="Pitluck S."/>
            <person name="Davenport K."/>
            <person name="Detter J.C."/>
            <person name="Han C."/>
            <person name="Tapia R."/>
            <person name="Land M."/>
            <person name="Hauser L."/>
            <person name="Jeffries C."/>
            <person name="Kyrpides N."/>
            <person name="Ivanova N."/>
            <person name="Mikhailova N."/>
            <person name="Begemann M.B."/>
            <person name="Mormile M.R."/>
            <person name="Wall J.D."/>
            <person name="Elias D.A."/>
            <person name="Woyke T."/>
        </authorList>
    </citation>
    <scope>NUCLEOTIDE SEQUENCE [LARGE SCALE GENOMIC DNA]</scope>
    <source>
        <strain evidence="5">sapolanicus</strain>
    </source>
</reference>
<feature type="binding site" evidence="2">
    <location>
        <begin position="270"/>
        <end position="277"/>
    </location>
    <ligand>
        <name>FAD</name>
        <dbReference type="ChEBI" id="CHEBI:57692"/>
    </ligand>
</feature>
<dbReference type="AlphaFoldDB" id="E4RLM7"/>
<dbReference type="InterPro" id="IPR014730">
    <property type="entry name" value="ETF_a/b_N"/>
</dbReference>
<dbReference type="SUPFAM" id="SSF52402">
    <property type="entry name" value="Adenine nucleotide alpha hydrolases-like"/>
    <property type="match status" value="1"/>
</dbReference>
<dbReference type="GO" id="GO:0033539">
    <property type="term" value="P:fatty acid beta-oxidation using acyl-CoA dehydrogenase"/>
    <property type="evidence" value="ECO:0007669"/>
    <property type="project" value="TreeGrafter"/>
</dbReference>
<name>E4RLM7_HALHG</name>
<evidence type="ECO:0000259" key="3">
    <source>
        <dbReference type="SMART" id="SM00893"/>
    </source>
</evidence>
<dbReference type="InterPro" id="IPR029035">
    <property type="entry name" value="DHS-like_NAD/FAD-binding_dom"/>
</dbReference>
<dbReference type="OrthoDB" id="9770286at2"/>
<dbReference type="InterPro" id="IPR001308">
    <property type="entry name" value="ETF_a/FixB"/>
</dbReference>
<dbReference type="Pfam" id="PF01012">
    <property type="entry name" value="ETF"/>
    <property type="match status" value="1"/>
</dbReference>
<dbReference type="InterPro" id="IPR014731">
    <property type="entry name" value="ETF_asu_C"/>
</dbReference>
<dbReference type="STRING" id="656519.Halsa_1516"/>
<accession>E4RLM7</accession>
<sequence>MAAKNELLILAEYSQDKIHPVVFELLNKGKELADKADLTLSVLILLPEKVDLSELIFHGAEKVYYIEDSAFAYPDEFLYKENILSFLKEHQVDIILTGASNFGRSLAPRIAAGLKTGLTADCTALDIDEEGNLVQIRPAFSEKILAHIKSDTRPQMATIRYQEFKKGSTDKTRQGEIIACQLKRNENPNLKQIKKLSNKEINIAEADIIVAGGSGVKNTEDFKLLKKLADLLGGQLAASRDVVDAGLIAKEYQVGYSGQRVKPKLYFAFGISGAPQHLAGMKEADTIIAVNTDPSAPIFNLADYGIVADLYQIIPEFIEMLKK</sequence>
<dbReference type="Pfam" id="PF00766">
    <property type="entry name" value="ETF_alpha"/>
    <property type="match status" value="1"/>
</dbReference>